<dbReference type="Proteomes" id="UP000319213">
    <property type="component" value="Unassembled WGS sequence"/>
</dbReference>
<evidence type="ECO:0000313" key="2">
    <source>
        <dbReference type="Proteomes" id="UP000319213"/>
    </source>
</evidence>
<gene>
    <name evidence="1" type="ORF">FHX40_4934</name>
</gene>
<name>A0A543IQC6_9ACTN</name>
<evidence type="ECO:0000313" key="1">
    <source>
        <dbReference type="EMBL" id="TQM72777.1"/>
    </source>
</evidence>
<dbReference type="EMBL" id="VFPQ01000002">
    <property type="protein sequence ID" value="TQM72777.1"/>
    <property type="molecule type" value="Genomic_DNA"/>
</dbReference>
<evidence type="ECO:0008006" key="3">
    <source>
        <dbReference type="Google" id="ProtNLM"/>
    </source>
</evidence>
<comment type="caution">
    <text evidence="1">The sequence shown here is derived from an EMBL/GenBank/DDBJ whole genome shotgun (WGS) entry which is preliminary data.</text>
</comment>
<proteinExistence type="predicted"/>
<organism evidence="1 2">
    <name type="scientific">Thermopolyspora flexuosa</name>
    <dbReference type="NCBI Taxonomy" id="103836"/>
    <lineage>
        <taxon>Bacteria</taxon>
        <taxon>Bacillati</taxon>
        <taxon>Actinomycetota</taxon>
        <taxon>Actinomycetes</taxon>
        <taxon>Streptosporangiales</taxon>
        <taxon>Streptosporangiaceae</taxon>
        <taxon>Thermopolyspora</taxon>
    </lineage>
</organism>
<reference evidence="1 2" key="1">
    <citation type="submission" date="2019-06" db="EMBL/GenBank/DDBJ databases">
        <title>Sequencing the genomes of 1000 actinobacteria strains.</title>
        <authorList>
            <person name="Klenk H.-P."/>
        </authorList>
    </citation>
    <scope>NUCLEOTIDE SEQUENCE [LARGE SCALE GENOMIC DNA]</scope>
    <source>
        <strain evidence="1 2">DSM 43186</strain>
    </source>
</reference>
<accession>A0A543IQC6</accession>
<dbReference type="AlphaFoldDB" id="A0A543IQC6"/>
<dbReference type="RefSeq" id="WP_211350495.1">
    <property type="nucleotide sequence ID" value="NZ_VFPQ01000002.1"/>
</dbReference>
<sequence length="82" mass="8745">MTQKTLDAAFGHFKEMLASDGYSLDWQVGEGEKVVVRIEAGPDACADCLVPLPVMQAILSDALAGTPYSLDRIELPADTPGH</sequence>
<keyword evidence="2" id="KW-1185">Reference proteome</keyword>
<protein>
    <recommendedName>
        <fullName evidence="3">NifU-like protein</fullName>
    </recommendedName>
</protein>